<evidence type="ECO:0000256" key="1">
    <source>
        <dbReference type="ARBA" id="ARBA00001946"/>
    </source>
</evidence>
<keyword evidence="9 11" id="KW-0460">Magnesium</keyword>
<dbReference type="AlphaFoldDB" id="A0AAV4LGT5"/>
<evidence type="ECO:0000256" key="6">
    <source>
        <dbReference type="ARBA" id="ARBA00022741"/>
    </source>
</evidence>
<keyword evidence="8 11" id="KW-0067">ATP-binding</keyword>
<dbReference type="NCBIfam" id="NF002360">
    <property type="entry name" value="PRK01322.1"/>
    <property type="match status" value="1"/>
</dbReference>
<dbReference type="GO" id="GO:0009102">
    <property type="term" value="P:biotin biosynthetic process"/>
    <property type="evidence" value="ECO:0007669"/>
    <property type="project" value="UniProtKB-UniRule"/>
</dbReference>
<keyword evidence="6 11" id="KW-0547">Nucleotide-binding</keyword>
<keyword evidence="7 11" id="KW-0093">Biotin biosynthesis</keyword>
<evidence type="ECO:0000256" key="8">
    <source>
        <dbReference type="ARBA" id="ARBA00022840"/>
    </source>
</evidence>
<comment type="subunit">
    <text evidence="3 11">Homodimer.</text>
</comment>
<evidence type="ECO:0000256" key="2">
    <source>
        <dbReference type="ARBA" id="ARBA00005075"/>
    </source>
</evidence>
<evidence type="ECO:0000256" key="4">
    <source>
        <dbReference type="ARBA" id="ARBA00012984"/>
    </source>
</evidence>
<dbReference type="GO" id="GO:0000287">
    <property type="term" value="F:magnesium ion binding"/>
    <property type="evidence" value="ECO:0007669"/>
    <property type="project" value="UniProtKB-UniRule"/>
</dbReference>
<protein>
    <recommendedName>
        <fullName evidence="4 11">6-carboxyhexanoate--CoA ligase</fullName>
        <ecNumber evidence="4 11">6.2.1.14</ecNumber>
    </recommendedName>
    <alternativeName>
        <fullName evidence="11">Pimeloyl-CoA synthase</fullName>
    </alternativeName>
</protein>
<dbReference type="EC" id="6.2.1.14" evidence="4 11"/>
<comment type="caution">
    <text evidence="12">The sequence shown here is derived from an EMBL/GenBank/DDBJ whole genome shotgun (WGS) entry which is preliminary data.</text>
</comment>
<evidence type="ECO:0000256" key="10">
    <source>
        <dbReference type="ARBA" id="ARBA00049553"/>
    </source>
</evidence>
<evidence type="ECO:0000256" key="7">
    <source>
        <dbReference type="ARBA" id="ARBA00022756"/>
    </source>
</evidence>
<keyword evidence="13" id="KW-1185">Reference proteome</keyword>
<comment type="cofactor">
    <cofactor evidence="1 11">
        <name>Mg(2+)</name>
        <dbReference type="ChEBI" id="CHEBI:18420"/>
    </cofactor>
</comment>
<comment type="pathway">
    <text evidence="2 11">Metabolic intermediate metabolism; pimeloyl-CoA biosynthesis; pimeloyl-CoA from pimelate: step 1/1.</text>
</comment>
<dbReference type="RefSeq" id="WP_282199921.1">
    <property type="nucleotide sequence ID" value="NZ_BOQE01000001.1"/>
</dbReference>
<organism evidence="12 13">
    <name type="scientific">Collibacillus ludicampi</name>
    <dbReference type="NCBI Taxonomy" id="2771369"/>
    <lineage>
        <taxon>Bacteria</taxon>
        <taxon>Bacillati</taxon>
        <taxon>Bacillota</taxon>
        <taxon>Bacilli</taxon>
        <taxon>Bacillales</taxon>
        <taxon>Alicyclobacillaceae</taxon>
        <taxon>Collibacillus</taxon>
    </lineage>
</organism>
<name>A0AAV4LGT5_9BACL</name>
<evidence type="ECO:0000256" key="9">
    <source>
        <dbReference type="ARBA" id="ARBA00022842"/>
    </source>
</evidence>
<comment type="similarity">
    <text evidence="11">Belongs to the BioW family.</text>
</comment>
<dbReference type="GO" id="GO:0005524">
    <property type="term" value="F:ATP binding"/>
    <property type="evidence" value="ECO:0007669"/>
    <property type="project" value="UniProtKB-KW"/>
</dbReference>
<proteinExistence type="inferred from homology"/>
<dbReference type="EMBL" id="BOQE01000001">
    <property type="protein sequence ID" value="GIM46873.1"/>
    <property type="molecule type" value="Genomic_DNA"/>
</dbReference>
<dbReference type="InterPro" id="IPR005499">
    <property type="entry name" value="BioW"/>
</dbReference>
<evidence type="ECO:0000256" key="3">
    <source>
        <dbReference type="ARBA" id="ARBA00011738"/>
    </source>
</evidence>
<reference evidence="12" key="1">
    <citation type="journal article" date="2023" name="Int. J. Syst. Evol. Microbiol.">
        <title>Collibacillus ludicampi gen. nov., sp. nov., a new soil bacterium of the family Alicyclobacillaceae.</title>
        <authorList>
            <person name="Jojima T."/>
            <person name="Ioku Y."/>
            <person name="Fukuta Y."/>
            <person name="Shirasaka N."/>
            <person name="Matsumura Y."/>
            <person name="Mori M."/>
        </authorList>
    </citation>
    <scope>NUCLEOTIDE SEQUENCE</scope>
    <source>
        <strain evidence="12">TP075</strain>
    </source>
</reference>
<accession>A0AAV4LGT5</accession>
<dbReference type="NCBIfam" id="TIGR01204">
    <property type="entry name" value="bioW"/>
    <property type="match status" value="1"/>
</dbReference>
<keyword evidence="5 11" id="KW-0436">Ligase</keyword>
<comment type="function">
    <text evidence="11">Catalyzes the transformation of pimelate into pimeloyl-CoA with concomitant hydrolysis of ATP to AMP.</text>
</comment>
<dbReference type="Proteomes" id="UP001057291">
    <property type="component" value="Unassembled WGS sequence"/>
</dbReference>
<gene>
    <name evidence="11 12" type="primary">bioW</name>
    <name evidence="12" type="ORF">DNHGIG_24220</name>
</gene>
<dbReference type="GO" id="GO:0042410">
    <property type="term" value="F:6-carboxyhexanoate-CoA ligase activity"/>
    <property type="evidence" value="ECO:0007669"/>
    <property type="project" value="UniProtKB-UniRule"/>
</dbReference>
<evidence type="ECO:0000256" key="5">
    <source>
        <dbReference type="ARBA" id="ARBA00022598"/>
    </source>
</evidence>
<evidence type="ECO:0000256" key="11">
    <source>
        <dbReference type="HAMAP-Rule" id="MF_00668"/>
    </source>
</evidence>
<dbReference type="Pfam" id="PF03744">
    <property type="entry name" value="BioW"/>
    <property type="match status" value="1"/>
</dbReference>
<comment type="catalytic activity">
    <reaction evidence="10 11">
        <text>heptanedioate + ATP + CoA = 6-carboxyhexanoyl-CoA + AMP + diphosphate</text>
        <dbReference type="Rhea" id="RHEA:14781"/>
        <dbReference type="ChEBI" id="CHEBI:30616"/>
        <dbReference type="ChEBI" id="CHEBI:33019"/>
        <dbReference type="ChEBI" id="CHEBI:36165"/>
        <dbReference type="ChEBI" id="CHEBI:57287"/>
        <dbReference type="ChEBI" id="CHEBI:57360"/>
        <dbReference type="ChEBI" id="CHEBI:456215"/>
        <dbReference type="EC" id="6.2.1.14"/>
    </reaction>
</comment>
<sequence>MGAVFSVRMRASQESMHISGGERLAEEERVREIAHSLIERALTHERGGPDSIHLTIDKMDRSDIQSIAALPISTIPVRDVHEGYAAAQRKLVEAGIPSAIAAHAIDLLKKGPGPQGTVMRGAVLMDVQTGERLEPDIARGVRVSRFDWKEETLRSWMDEVSSFGFNRSRIWEAIALASKVAAAPGVLAEICWSDDPSYVTGYVSSPSLGYVRIPHLKEKGDPVGGRIFFVDRQQTDISTLIHYLEKQAVWIDQLPENLIIPSPQEIAVGVIHGTDERTGKD</sequence>
<evidence type="ECO:0000313" key="12">
    <source>
        <dbReference type="EMBL" id="GIM46873.1"/>
    </source>
</evidence>
<evidence type="ECO:0000313" key="13">
    <source>
        <dbReference type="Proteomes" id="UP001057291"/>
    </source>
</evidence>
<dbReference type="HAMAP" id="MF_00668">
    <property type="entry name" value="BioW"/>
    <property type="match status" value="1"/>
</dbReference>